<organism evidence="1 2">
    <name type="scientific">Mucilaginibacter gracilis</name>
    <dbReference type="NCBI Taxonomy" id="423350"/>
    <lineage>
        <taxon>Bacteria</taxon>
        <taxon>Pseudomonadati</taxon>
        <taxon>Bacteroidota</taxon>
        <taxon>Sphingobacteriia</taxon>
        <taxon>Sphingobacteriales</taxon>
        <taxon>Sphingobacteriaceae</taxon>
        <taxon>Mucilaginibacter</taxon>
    </lineage>
</organism>
<evidence type="ECO:0000313" key="1">
    <source>
        <dbReference type="EMBL" id="RKR82658.1"/>
    </source>
</evidence>
<proteinExistence type="predicted"/>
<evidence type="ECO:0008006" key="3">
    <source>
        <dbReference type="Google" id="ProtNLM"/>
    </source>
</evidence>
<accession>A0A495J2Q7</accession>
<dbReference type="Proteomes" id="UP000268007">
    <property type="component" value="Unassembled WGS sequence"/>
</dbReference>
<dbReference type="OrthoDB" id="672815at2"/>
<evidence type="ECO:0000313" key="2">
    <source>
        <dbReference type="Proteomes" id="UP000268007"/>
    </source>
</evidence>
<name>A0A495J2Q7_9SPHI</name>
<dbReference type="AlphaFoldDB" id="A0A495J2Q7"/>
<comment type="caution">
    <text evidence="1">The sequence shown here is derived from an EMBL/GenBank/DDBJ whole genome shotgun (WGS) entry which is preliminary data.</text>
</comment>
<reference evidence="1 2" key="1">
    <citation type="submission" date="2018-10" db="EMBL/GenBank/DDBJ databases">
        <title>Genomic Encyclopedia of Archaeal and Bacterial Type Strains, Phase II (KMG-II): from individual species to whole genera.</title>
        <authorList>
            <person name="Goeker M."/>
        </authorList>
    </citation>
    <scope>NUCLEOTIDE SEQUENCE [LARGE SCALE GENOMIC DNA]</scope>
    <source>
        <strain evidence="1 2">DSM 18602</strain>
    </source>
</reference>
<sequence length="182" mass="19001">MGLNSVKAYTKQAGKGYSGGVQKLWAIAYSDLATVTGSTEVYTTASGTTQINAIGLASGATFTSIGLLRENASFKGTAKRDASTGAFDNSIEVGFSISNITDTAKQFVDSLSYAPVALLIKLRSGNYVVTGLNGTMEFSEATEDSGTKNGDFVGYLIKVMGFEDGFTKTVDPALIASIVDKL</sequence>
<dbReference type="RefSeq" id="WP_121198242.1">
    <property type="nucleotide sequence ID" value="NZ_RBKU01000001.1"/>
</dbReference>
<gene>
    <name evidence="1" type="ORF">BDD43_2843</name>
</gene>
<dbReference type="EMBL" id="RBKU01000001">
    <property type="protein sequence ID" value="RKR82658.1"/>
    <property type="molecule type" value="Genomic_DNA"/>
</dbReference>
<protein>
    <recommendedName>
        <fullName evidence="3">Tail tube protein</fullName>
    </recommendedName>
</protein>
<keyword evidence="2" id="KW-1185">Reference proteome</keyword>